<proteinExistence type="predicted"/>
<sequence>MNIEATGWIAIYAAVVSSCAFLLNLRTWIENKPRLQLSLMVDGMIVSPGRGVEEKDLTILTVTNRGRTPTMITNMVIFEMTWWQRLRIKPAKSFVVANPQMAGYPPNIPGDLEPLKKWTGYARPRRDLLTDWPSHRYWVGIYATHRDRPYLIRLPKTKSGPPANSKSV</sequence>
<accession>A0A8T5V5A3</accession>
<reference evidence="1" key="2">
    <citation type="submission" date="2022-04" db="EMBL/GenBank/DDBJ databases">
        <authorList>
            <person name="Bromfield E.S.P."/>
            <person name="Cloutier S."/>
        </authorList>
    </citation>
    <scope>NUCLEOTIDE SEQUENCE</scope>
    <source>
        <strain evidence="1">1S5</strain>
    </source>
</reference>
<gene>
    <name evidence="1" type="ORF">HAP41_0000030780</name>
</gene>
<dbReference type="EMBL" id="CP096255">
    <property type="protein sequence ID" value="UPT84715.1"/>
    <property type="molecule type" value="Genomic_DNA"/>
</dbReference>
<dbReference type="RefSeq" id="WP_166093085.1">
    <property type="nucleotide sequence ID" value="NZ_CP096255.1"/>
</dbReference>
<organism evidence="1 2">
    <name type="scientific">Bradyrhizobium barranii subsp. apii</name>
    <dbReference type="NCBI Taxonomy" id="2819348"/>
    <lineage>
        <taxon>Bacteria</taxon>
        <taxon>Pseudomonadati</taxon>
        <taxon>Pseudomonadota</taxon>
        <taxon>Alphaproteobacteria</taxon>
        <taxon>Hyphomicrobiales</taxon>
        <taxon>Nitrobacteraceae</taxon>
        <taxon>Bradyrhizobium</taxon>
        <taxon>Bradyrhizobium barranii</taxon>
    </lineage>
</organism>
<protein>
    <submittedName>
        <fullName evidence="1">Uncharacterized protein</fullName>
    </submittedName>
</protein>
<name>A0A8T5V5A3_9BRAD</name>
<dbReference type="Proteomes" id="UP000551709">
    <property type="component" value="Chromosome"/>
</dbReference>
<evidence type="ECO:0000313" key="2">
    <source>
        <dbReference type="Proteomes" id="UP000551709"/>
    </source>
</evidence>
<dbReference type="AlphaFoldDB" id="A0A8T5V5A3"/>
<evidence type="ECO:0000313" key="1">
    <source>
        <dbReference type="EMBL" id="UPT84715.1"/>
    </source>
</evidence>
<reference evidence="1" key="1">
    <citation type="journal article" date="2017" name="Syst. Appl. Microbiol.">
        <title>Soybeans inoculated with root zone soils of Canadian native legumes harbour diverse and novel Bradyrhizobium spp. that possess agricultural potential.</title>
        <authorList>
            <person name="Bromfield E.S.P."/>
            <person name="Cloutier S."/>
            <person name="Tambong J.T."/>
            <person name="Tran Thi T.V."/>
        </authorList>
    </citation>
    <scope>NUCLEOTIDE SEQUENCE</scope>
    <source>
        <strain evidence="1">1S5</strain>
    </source>
</reference>